<organism evidence="1">
    <name type="scientific">hydrothermal vent metagenome</name>
    <dbReference type="NCBI Taxonomy" id="652676"/>
    <lineage>
        <taxon>unclassified sequences</taxon>
        <taxon>metagenomes</taxon>
        <taxon>ecological metagenomes</taxon>
    </lineage>
</organism>
<dbReference type="EMBL" id="UOEC01000112">
    <property type="protein sequence ID" value="VAV93745.1"/>
    <property type="molecule type" value="Genomic_DNA"/>
</dbReference>
<protein>
    <submittedName>
        <fullName evidence="1">Copper metallochaperone PCu(A)C, inserts Cu(I) into cytochrome oxidase subunit II</fullName>
    </submittedName>
</protein>
<dbReference type="InterPro" id="IPR036182">
    <property type="entry name" value="PCuAC_sf"/>
</dbReference>
<proteinExistence type="predicted"/>
<dbReference type="InterPro" id="IPR058248">
    <property type="entry name" value="Lxx211020-like"/>
</dbReference>
<reference evidence="1" key="1">
    <citation type="submission" date="2018-06" db="EMBL/GenBank/DDBJ databases">
        <authorList>
            <person name="Zhirakovskaya E."/>
        </authorList>
    </citation>
    <scope>NUCLEOTIDE SEQUENCE</scope>
</reference>
<evidence type="ECO:0000313" key="1">
    <source>
        <dbReference type="EMBL" id="VAV93745.1"/>
    </source>
</evidence>
<dbReference type="Pfam" id="PF04314">
    <property type="entry name" value="PCuAC"/>
    <property type="match status" value="1"/>
</dbReference>
<dbReference type="PANTHER" id="PTHR36302">
    <property type="entry name" value="BLR7088 PROTEIN"/>
    <property type="match status" value="1"/>
</dbReference>
<name>A0A3B0SFK2_9ZZZZ</name>
<dbReference type="SUPFAM" id="SSF110087">
    <property type="entry name" value="DR1885-like metal-binding protein"/>
    <property type="match status" value="1"/>
</dbReference>
<sequence length="154" mass="15886">MIKKFKILLIVSLVALGSGLVRVPVVLADTIVVEAPWARASIGVKRPGVAFVTIVNRGKKGDVLTGIETPVAGKAQVHLSKVENGVASMSAAGAVKIPAGGQVQLKPGGLHIMLMKLKQPLVKGSSFPLTLVLEKAGRIEVIVPVLSFGSGGPK</sequence>
<dbReference type="Gene3D" id="2.60.40.1890">
    <property type="entry name" value="PCu(A)C copper chaperone"/>
    <property type="match status" value="1"/>
</dbReference>
<dbReference type="AlphaFoldDB" id="A0A3B0SFK2"/>
<dbReference type="InterPro" id="IPR007410">
    <property type="entry name" value="LpqE-like"/>
</dbReference>
<dbReference type="PANTHER" id="PTHR36302:SF1">
    <property type="entry name" value="COPPER CHAPERONE PCU(A)C"/>
    <property type="match status" value="1"/>
</dbReference>
<accession>A0A3B0SFK2</accession>
<gene>
    <name evidence="1" type="ORF">MNBD_ALPHA08-1261</name>
</gene>